<name>A0A834AW45_9CHIR</name>
<evidence type="ECO:0000313" key="3">
    <source>
        <dbReference type="Proteomes" id="UP000664940"/>
    </source>
</evidence>
<feature type="region of interest" description="Disordered" evidence="1">
    <location>
        <begin position="30"/>
        <end position="82"/>
    </location>
</feature>
<sequence>MQINCYISNQMGGASRCSFLRTILTCGTETPQSGWSREGRKEFAPRSSRKIRGKRIREKRALSSLHPTPTYEESNRRRPREEPSLYFETIGGILVAGTRFRLQGAQCLTPTASMEKDEKLPNPGAHKLQNMETLFPAFPPWRRDWKELVSRGGVGGPYL</sequence>
<organism evidence="2 3">
    <name type="scientific">Phyllostomus discolor</name>
    <name type="common">pale spear-nosed bat</name>
    <dbReference type="NCBI Taxonomy" id="89673"/>
    <lineage>
        <taxon>Eukaryota</taxon>
        <taxon>Metazoa</taxon>
        <taxon>Chordata</taxon>
        <taxon>Craniata</taxon>
        <taxon>Vertebrata</taxon>
        <taxon>Euteleostomi</taxon>
        <taxon>Mammalia</taxon>
        <taxon>Eutheria</taxon>
        <taxon>Laurasiatheria</taxon>
        <taxon>Chiroptera</taxon>
        <taxon>Yangochiroptera</taxon>
        <taxon>Phyllostomidae</taxon>
        <taxon>Phyllostominae</taxon>
        <taxon>Phyllostomus</taxon>
    </lineage>
</organism>
<dbReference type="EMBL" id="JABVXQ010000003">
    <property type="protein sequence ID" value="KAF6119724.1"/>
    <property type="molecule type" value="Genomic_DNA"/>
</dbReference>
<dbReference type="AlphaFoldDB" id="A0A834AW45"/>
<feature type="compositionally biased region" description="Basic and acidic residues" evidence="1">
    <location>
        <begin position="73"/>
        <end position="82"/>
    </location>
</feature>
<dbReference type="Proteomes" id="UP000664940">
    <property type="component" value="Unassembled WGS sequence"/>
</dbReference>
<evidence type="ECO:0000313" key="2">
    <source>
        <dbReference type="EMBL" id="KAF6119724.1"/>
    </source>
</evidence>
<reference evidence="2 3" key="1">
    <citation type="journal article" date="2020" name="Nature">
        <title>Six reference-quality genomes reveal evolution of bat adaptations.</title>
        <authorList>
            <person name="Jebb D."/>
            <person name="Huang Z."/>
            <person name="Pippel M."/>
            <person name="Hughes G.M."/>
            <person name="Lavrichenko K."/>
            <person name="Devanna P."/>
            <person name="Winkler S."/>
            <person name="Jermiin L.S."/>
            <person name="Skirmuntt E.C."/>
            <person name="Katzourakis A."/>
            <person name="Burkitt-Gray L."/>
            <person name="Ray D.A."/>
            <person name="Sullivan K.A.M."/>
            <person name="Roscito J.G."/>
            <person name="Kirilenko B.M."/>
            <person name="Davalos L.M."/>
            <person name="Corthals A.P."/>
            <person name="Power M.L."/>
            <person name="Jones G."/>
            <person name="Ransome R.D."/>
            <person name="Dechmann D.K.N."/>
            <person name="Locatelli A.G."/>
            <person name="Puechmaille S.J."/>
            <person name="Fedrigo O."/>
            <person name="Jarvis E.D."/>
            <person name="Hiller M."/>
            <person name="Vernes S.C."/>
            <person name="Myers E.W."/>
            <person name="Teeling E.C."/>
        </authorList>
    </citation>
    <scope>NUCLEOTIDE SEQUENCE [LARGE SCALE GENOMIC DNA]</scope>
    <source>
        <strain evidence="2">Bat1K_MPI-CBG_1</strain>
    </source>
</reference>
<comment type="caution">
    <text evidence="2">The sequence shown here is derived from an EMBL/GenBank/DDBJ whole genome shotgun (WGS) entry which is preliminary data.</text>
</comment>
<gene>
    <name evidence="2" type="ORF">HJG60_010155</name>
</gene>
<feature type="compositionally biased region" description="Basic residues" evidence="1">
    <location>
        <begin position="47"/>
        <end position="58"/>
    </location>
</feature>
<accession>A0A834AW45</accession>
<protein>
    <submittedName>
        <fullName evidence="2">Uncharacterized protein</fullName>
    </submittedName>
</protein>
<proteinExistence type="predicted"/>
<evidence type="ECO:0000256" key="1">
    <source>
        <dbReference type="SAM" id="MobiDB-lite"/>
    </source>
</evidence>